<evidence type="ECO:0000259" key="1">
    <source>
        <dbReference type="Pfam" id="PF01575"/>
    </source>
</evidence>
<gene>
    <name evidence="2" type="ORF">SAMN05216552_103655</name>
</gene>
<dbReference type="PANTHER" id="PTHR43664:SF1">
    <property type="entry name" value="BETA-METHYLMALYL-COA DEHYDRATASE"/>
    <property type="match status" value="1"/>
</dbReference>
<dbReference type="OrthoDB" id="5298629at2"/>
<dbReference type="InterPro" id="IPR002539">
    <property type="entry name" value="MaoC-like_dom"/>
</dbReference>
<dbReference type="PANTHER" id="PTHR43664">
    <property type="entry name" value="MONOAMINE OXIDASE-RELATED"/>
    <property type="match status" value="1"/>
</dbReference>
<accession>A0A1I7LSG1</accession>
<dbReference type="EMBL" id="FPBO01000036">
    <property type="protein sequence ID" value="SFV12568.1"/>
    <property type="molecule type" value="Genomic_DNA"/>
</dbReference>
<protein>
    <submittedName>
        <fullName evidence="2">Acyl dehydratase</fullName>
    </submittedName>
</protein>
<dbReference type="Proteomes" id="UP000199391">
    <property type="component" value="Unassembled WGS sequence"/>
</dbReference>
<evidence type="ECO:0000313" key="2">
    <source>
        <dbReference type="EMBL" id="SFV12568.1"/>
    </source>
</evidence>
<name>A0A1I7LSG1_9BURK</name>
<organism evidence="2 3">
    <name type="scientific">Pseudoduganella namucuonensis</name>
    <dbReference type="NCBI Taxonomy" id="1035707"/>
    <lineage>
        <taxon>Bacteria</taxon>
        <taxon>Pseudomonadati</taxon>
        <taxon>Pseudomonadota</taxon>
        <taxon>Betaproteobacteria</taxon>
        <taxon>Burkholderiales</taxon>
        <taxon>Oxalobacteraceae</taxon>
        <taxon>Telluria group</taxon>
        <taxon>Pseudoduganella</taxon>
    </lineage>
</organism>
<dbReference type="STRING" id="1035707.SAMN05216552_103655"/>
<dbReference type="SUPFAM" id="SSF54637">
    <property type="entry name" value="Thioesterase/thiol ester dehydrase-isomerase"/>
    <property type="match status" value="1"/>
</dbReference>
<dbReference type="Gene3D" id="3.10.129.10">
    <property type="entry name" value="Hotdog Thioesterase"/>
    <property type="match status" value="1"/>
</dbReference>
<feature type="domain" description="MaoC-like" evidence="1">
    <location>
        <begin position="12"/>
        <end position="112"/>
    </location>
</feature>
<dbReference type="Pfam" id="PF01575">
    <property type="entry name" value="MaoC_dehydratas"/>
    <property type="match status" value="1"/>
</dbReference>
<dbReference type="InterPro" id="IPR029069">
    <property type="entry name" value="HotDog_dom_sf"/>
</dbReference>
<reference evidence="3" key="1">
    <citation type="submission" date="2016-10" db="EMBL/GenBank/DDBJ databases">
        <authorList>
            <person name="Varghese N."/>
            <person name="Submissions S."/>
        </authorList>
    </citation>
    <scope>NUCLEOTIDE SEQUENCE [LARGE SCALE GENOMIC DNA]</scope>
    <source>
        <strain evidence="3">CGMCC 1.11014</strain>
    </source>
</reference>
<dbReference type="AlphaFoldDB" id="A0A1I7LSG1"/>
<evidence type="ECO:0000313" key="3">
    <source>
        <dbReference type="Proteomes" id="UP000199391"/>
    </source>
</evidence>
<proteinExistence type="predicted"/>
<dbReference type="InterPro" id="IPR052342">
    <property type="entry name" value="MCH/BMMD"/>
</dbReference>
<sequence>MAYLHYWEDFPVGSVRDFAPRTLEREDVLDFARRYDPQPFHIDDGAARASQFGGLIASGWHVCAFAMRMLCDGDLLATAGMGSPGVETIRWRAPARPGDHLRLRSTVMQARLLKSRPGVGLLLTRWEMHNQRDELVMTMEGYGMVACRGAHAD</sequence>
<dbReference type="CDD" id="cd03454">
    <property type="entry name" value="YdeM"/>
    <property type="match status" value="1"/>
</dbReference>
<keyword evidence="3" id="KW-1185">Reference proteome</keyword>
<dbReference type="RefSeq" id="WP_093559209.1">
    <property type="nucleotide sequence ID" value="NZ_FPBO01000036.1"/>
</dbReference>